<dbReference type="SUPFAM" id="SSF51161">
    <property type="entry name" value="Trimeric LpxA-like enzymes"/>
    <property type="match status" value="1"/>
</dbReference>
<dbReference type="Pfam" id="PF00132">
    <property type="entry name" value="Hexapep"/>
    <property type="match status" value="1"/>
</dbReference>
<reference evidence="3" key="2">
    <citation type="journal article" date="2022" name="Res Sq">
        <title>Evolution of multicellular longitudinally dividing oral cavity symbionts (Neisseriaceae).</title>
        <authorList>
            <person name="Nyongesa S."/>
            <person name="Weber P."/>
            <person name="Bernet E."/>
            <person name="Pullido F."/>
            <person name="Nieckarz M."/>
            <person name="Delaby M."/>
            <person name="Nieves C."/>
            <person name="Viehboeck T."/>
            <person name="Krause N."/>
            <person name="Rivera-Millot A."/>
            <person name="Nakamura A."/>
            <person name="Vischer N."/>
            <person name="VanNieuwenhze M."/>
            <person name="Brun Y."/>
            <person name="Cava F."/>
            <person name="Bulgheresi S."/>
            <person name="Veyrier F."/>
        </authorList>
    </citation>
    <scope>NUCLEOTIDE SEQUENCE</scope>
    <source>
        <strain evidence="3">SAG 1488-6</strain>
    </source>
</reference>
<dbReference type="InterPro" id="IPR001451">
    <property type="entry name" value="Hexapep"/>
</dbReference>
<organism evidence="3 4">
    <name type="scientific">Vitreoscilla stercoraria</name>
    <dbReference type="NCBI Taxonomy" id="61"/>
    <lineage>
        <taxon>Bacteria</taxon>
        <taxon>Pseudomonadati</taxon>
        <taxon>Pseudomonadota</taxon>
        <taxon>Betaproteobacteria</taxon>
        <taxon>Neisseriales</taxon>
        <taxon>Neisseriaceae</taxon>
        <taxon>Vitreoscilla</taxon>
    </lineage>
</organism>
<dbReference type="PANTHER" id="PTHR43300">
    <property type="entry name" value="ACETYLTRANSFERASE"/>
    <property type="match status" value="1"/>
</dbReference>
<feature type="domain" description="PglD N-terminal" evidence="2">
    <location>
        <begin position="3"/>
        <end position="80"/>
    </location>
</feature>
<accession>A0ABY4E8N2</accession>
<gene>
    <name evidence="3" type="ORF">LVJ81_10755</name>
</gene>
<dbReference type="CDD" id="cd03360">
    <property type="entry name" value="LbH_AT_putative"/>
    <property type="match status" value="1"/>
</dbReference>
<dbReference type="EMBL" id="CP091512">
    <property type="protein sequence ID" value="UOO92095.1"/>
    <property type="molecule type" value="Genomic_DNA"/>
</dbReference>
<dbReference type="InterPro" id="IPR020019">
    <property type="entry name" value="AcTrfase_PglD-like"/>
</dbReference>
<name>A0ABY4E8N2_VITST</name>
<comment type="similarity">
    <text evidence="1">Belongs to the transferase hexapeptide repeat family.</text>
</comment>
<dbReference type="Pfam" id="PF17836">
    <property type="entry name" value="PglD_N"/>
    <property type="match status" value="1"/>
</dbReference>
<evidence type="ECO:0000313" key="4">
    <source>
        <dbReference type="Proteomes" id="UP000832034"/>
    </source>
</evidence>
<sequence>MTKLLILGAGGHGKVIADTAEQTKAFDAIAFLDDRFNDGLNNILHWPILGTISDLNKISSNEYAIAIGIGNNSMRAEFFELAISLNFDIPNIIHPTAYISQYSTLGQGSVFFAHSVVNINAQIGNACIINTSASIDHDCVIGDFCHISPGVHLAGASRVGDRSWLGIGSVTKQQVEVGQDCVVGAGAAVIQNVYNNSIVMGVPARLKS</sequence>
<dbReference type="Gene3D" id="3.40.50.20">
    <property type="match status" value="1"/>
</dbReference>
<dbReference type="InterPro" id="IPR050179">
    <property type="entry name" value="Trans_hexapeptide_repeat"/>
</dbReference>
<dbReference type="InterPro" id="IPR011004">
    <property type="entry name" value="Trimer_LpxA-like_sf"/>
</dbReference>
<evidence type="ECO:0000313" key="3">
    <source>
        <dbReference type="EMBL" id="UOO92095.1"/>
    </source>
</evidence>
<dbReference type="NCBIfam" id="TIGR03570">
    <property type="entry name" value="NeuD_NnaD"/>
    <property type="match status" value="1"/>
</dbReference>
<dbReference type="PANTHER" id="PTHR43300:SF7">
    <property type="entry name" value="UDP-N-ACETYLBACILLOSAMINE N-ACETYLTRANSFERASE"/>
    <property type="match status" value="1"/>
</dbReference>
<dbReference type="Proteomes" id="UP000832034">
    <property type="component" value="Chromosome"/>
</dbReference>
<protein>
    <submittedName>
        <fullName evidence="3">Acetyltransferase</fullName>
    </submittedName>
</protein>
<proteinExistence type="inferred from homology"/>
<dbReference type="Gene3D" id="2.160.10.10">
    <property type="entry name" value="Hexapeptide repeat proteins"/>
    <property type="match status" value="1"/>
</dbReference>
<reference evidence="3" key="1">
    <citation type="submission" date="2021-12" db="EMBL/GenBank/DDBJ databases">
        <authorList>
            <person name="Veyrier F.J."/>
        </authorList>
    </citation>
    <scope>NUCLEOTIDE SEQUENCE</scope>
    <source>
        <strain evidence="3">SAG 1488-6</strain>
    </source>
</reference>
<evidence type="ECO:0000256" key="1">
    <source>
        <dbReference type="ARBA" id="ARBA00007274"/>
    </source>
</evidence>
<dbReference type="RefSeq" id="WP_019958302.1">
    <property type="nucleotide sequence ID" value="NZ_CP091512.1"/>
</dbReference>
<evidence type="ECO:0000259" key="2">
    <source>
        <dbReference type="Pfam" id="PF17836"/>
    </source>
</evidence>
<keyword evidence="4" id="KW-1185">Reference proteome</keyword>
<dbReference type="InterPro" id="IPR041561">
    <property type="entry name" value="PglD_N"/>
</dbReference>